<feature type="domain" description="Toprim" evidence="1">
    <location>
        <begin position="172"/>
        <end position="234"/>
    </location>
</feature>
<organism evidence="2">
    <name type="scientific">marine metagenome</name>
    <dbReference type="NCBI Taxonomy" id="408172"/>
    <lineage>
        <taxon>unclassified sequences</taxon>
        <taxon>metagenomes</taxon>
        <taxon>ecological metagenomes</taxon>
    </lineage>
</organism>
<dbReference type="NCBIfam" id="NF003108">
    <property type="entry name" value="PRK04031.1-1"/>
    <property type="match status" value="1"/>
</dbReference>
<accession>A0A382MW91</accession>
<dbReference type="PANTHER" id="PTHR30313:SF2">
    <property type="entry name" value="DNA PRIMASE"/>
    <property type="match status" value="1"/>
</dbReference>
<dbReference type="SUPFAM" id="SSF56731">
    <property type="entry name" value="DNA primase core"/>
    <property type="match status" value="1"/>
</dbReference>
<dbReference type="PANTHER" id="PTHR30313">
    <property type="entry name" value="DNA PRIMASE"/>
    <property type="match status" value="1"/>
</dbReference>
<protein>
    <recommendedName>
        <fullName evidence="1">Toprim domain-containing protein</fullName>
    </recommendedName>
</protein>
<evidence type="ECO:0000259" key="1">
    <source>
        <dbReference type="PROSITE" id="PS50880"/>
    </source>
</evidence>
<evidence type="ECO:0000313" key="2">
    <source>
        <dbReference type="EMBL" id="SVC52800.1"/>
    </source>
</evidence>
<dbReference type="CDD" id="cd01029">
    <property type="entry name" value="TOPRIM_primases"/>
    <property type="match status" value="1"/>
</dbReference>
<dbReference type="PROSITE" id="PS50880">
    <property type="entry name" value="TOPRIM"/>
    <property type="match status" value="1"/>
</dbReference>
<proteinExistence type="predicted"/>
<dbReference type="InterPro" id="IPR050219">
    <property type="entry name" value="DnaG_primase"/>
</dbReference>
<dbReference type="EMBL" id="UINC01096152">
    <property type="protein sequence ID" value="SVC52800.1"/>
    <property type="molecule type" value="Genomic_DNA"/>
</dbReference>
<sequence length="234" mass="25426">MGKISPISIKYNIYAKINLTGLAERPDVIGAVFGQTEGLLGPNLELRELQKAGRIGRIEVQLESKNGKSRGTILIPSSMSKSETALVAAAVETIDRVGPSESKIKVDSIKDVRSTKRDYIMNRAKELLKDLVHSQPDAQEMTVEISEDVRASDIETYGSDKLPGGPDFDNADEVIIVEGRADVVTLLKYGIRNTIALNGAKLPRSLPKLVGDKKITLFVDGDRGGDLIVKNLTK</sequence>
<dbReference type="GO" id="GO:0005737">
    <property type="term" value="C:cytoplasm"/>
    <property type="evidence" value="ECO:0007669"/>
    <property type="project" value="TreeGrafter"/>
</dbReference>
<reference evidence="2" key="1">
    <citation type="submission" date="2018-05" db="EMBL/GenBank/DDBJ databases">
        <authorList>
            <person name="Lanie J.A."/>
            <person name="Ng W.-L."/>
            <person name="Kazmierczak K.M."/>
            <person name="Andrzejewski T.M."/>
            <person name="Davidsen T.M."/>
            <person name="Wayne K.J."/>
            <person name="Tettelin H."/>
            <person name="Glass J.I."/>
            <person name="Rusch D."/>
            <person name="Podicherti R."/>
            <person name="Tsui H.-C.T."/>
            <person name="Winkler M.E."/>
        </authorList>
    </citation>
    <scope>NUCLEOTIDE SEQUENCE</scope>
</reference>
<dbReference type="SMART" id="SM00493">
    <property type="entry name" value="TOPRIM"/>
    <property type="match status" value="1"/>
</dbReference>
<dbReference type="InterPro" id="IPR006171">
    <property type="entry name" value="TOPRIM_dom"/>
</dbReference>
<dbReference type="InterPro" id="IPR034154">
    <property type="entry name" value="TOPRIM_DnaG/twinkle"/>
</dbReference>
<gene>
    <name evidence="2" type="ORF">METZ01_LOCUS305654</name>
</gene>
<dbReference type="GO" id="GO:0006269">
    <property type="term" value="P:DNA replication, synthesis of primer"/>
    <property type="evidence" value="ECO:0007669"/>
    <property type="project" value="TreeGrafter"/>
</dbReference>
<dbReference type="AlphaFoldDB" id="A0A382MW91"/>
<dbReference type="Pfam" id="PF13662">
    <property type="entry name" value="Toprim_4"/>
    <property type="match status" value="1"/>
</dbReference>
<dbReference type="Gene3D" id="3.40.1360.10">
    <property type="match status" value="1"/>
</dbReference>
<name>A0A382MW91_9ZZZZ</name>
<feature type="non-terminal residue" evidence="2">
    <location>
        <position position="234"/>
    </location>
</feature>